<feature type="compositionally biased region" description="Basic and acidic residues" evidence="1">
    <location>
        <begin position="11"/>
        <end position="33"/>
    </location>
</feature>
<name>A0A0L9US03_PHAAN</name>
<dbReference type="Proteomes" id="UP000053144">
    <property type="component" value="Chromosome 6"/>
</dbReference>
<organism evidence="2 3">
    <name type="scientific">Phaseolus angularis</name>
    <name type="common">Azuki bean</name>
    <name type="synonym">Vigna angularis</name>
    <dbReference type="NCBI Taxonomy" id="3914"/>
    <lineage>
        <taxon>Eukaryota</taxon>
        <taxon>Viridiplantae</taxon>
        <taxon>Streptophyta</taxon>
        <taxon>Embryophyta</taxon>
        <taxon>Tracheophyta</taxon>
        <taxon>Spermatophyta</taxon>
        <taxon>Magnoliopsida</taxon>
        <taxon>eudicotyledons</taxon>
        <taxon>Gunneridae</taxon>
        <taxon>Pentapetalae</taxon>
        <taxon>rosids</taxon>
        <taxon>fabids</taxon>
        <taxon>Fabales</taxon>
        <taxon>Fabaceae</taxon>
        <taxon>Papilionoideae</taxon>
        <taxon>50 kb inversion clade</taxon>
        <taxon>NPAAA clade</taxon>
        <taxon>indigoferoid/millettioid clade</taxon>
        <taxon>Phaseoleae</taxon>
        <taxon>Vigna</taxon>
    </lineage>
</organism>
<dbReference type="Gramene" id="KOM45377">
    <property type="protein sequence ID" value="KOM45377"/>
    <property type="gene ID" value="LR48_Vigan06g068300"/>
</dbReference>
<dbReference type="AlphaFoldDB" id="A0A0L9US03"/>
<sequence length="62" mass="6896">MRVSHPYIIHGVDEERPSLTPRQHRDVPHEALARRTSPPPSGLLAIVKRMASCRDVTEGTVA</sequence>
<proteinExistence type="predicted"/>
<evidence type="ECO:0000256" key="1">
    <source>
        <dbReference type="SAM" id="MobiDB-lite"/>
    </source>
</evidence>
<gene>
    <name evidence="2" type="ORF">LR48_Vigan06g068300</name>
</gene>
<reference evidence="3" key="1">
    <citation type="journal article" date="2015" name="Proc. Natl. Acad. Sci. U.S.A.">
        <title>Genome sequencing of adzuki bean (Vigna angularis) provides insight into high starch and low fat accumulation and domestication.</title>
        <authorList>
            <person name="Yang K."/>
            <person name="Tian Z."/>
            <person name="Chen C."/>
            <person name="Luo L."/>
            <person name="Zhao B."/>
            <person name="Wang Z."/>
            <person name="Yu L."/>
            <person name="Li Y."/>
            <person name="Sun Y."/>
            <person name="Li W."/>
            <person name="Chen Y."/>
            <person name="Li Y."/>
            <person name="Zhang Y."/>
            <person name="Ai D."/>
            <person name="Zhao J."/>
            <person name="Shang C."/>
            <person name="Ma Y."/>
            <person name="Wu B."/>
            <person name="Wang M."/>
            <person name="Gao L."/>
            <person name="Sun D."/>
            <person name="Zhang P."/>
            <person name="Guo F."/>
            <person name="Wang W."/>
            <person name="Li Y."/>
            <person name="Wang J."/>
            <person name="Varshney R.K."/>
            <person name="Wang J."/>
            <person name="Ling H.Q."/>
            <person name="Wan P."/>
        </authorList>
    </citation>
    <scope>NUCLEOTIDE SEQUENCE</scope>
    <source>
        <strain evidence="3">cv. Jingnong 6</strain>
    </source>
</reference>
<evidence type="ECO:0000313" key="3">
    <source>
        <dbReference type="Proteomes" id="UP000053144"/>
    </source>
</evidence>
<feature type="region of interest" description="Disordered" evidence="1">
    <location>
        <begin position="1"/>
        <end position="40"/>
    </location>
</feature>
<dbReference type="EMBL" id="CM003376">
    <property type="protein sequence ID" value="KOM45377.1"/>
    <property type="molecule type" value="Genomic_DNA"/>
</dbReference>
<accession>A0A0L9US03</accession>
<evidence type="ECO:0000313" key="2">
    <source>
        <dbReference type="EMBL" id="KOM45377.1"/>
    </source>
</evidence>
<protein>
    <submittedName>
        <fullName evidence="2">Uncharacterized protein</fullName>
    </submittedName>
</protein>